<organism evidence="1 2">
    <name type="scientific">Rhizobium calliandrae</name>
    <dbReference type="NCBI Taxonomy" id="1312182"/>
    <lineage>
        <taxon>Bacteria</taxon>
        <taxon>Pseudomonadati</taxon>
        <taxon>Pseudomonadota</taxon>
        <taxon>Alphaproteobacteria</taxon>
        <taxon>Hyphomicrobiales</taxon>
        <taxon>Rhizobiaceae</taxon>
        <taxon>Rhizobium/Agrobacterium group</taxon>
        <taxon>Rhizobium</taxon>
    </lineage>
</organism>
<gene>
    <name evidence="1" type="ORF">PY650_10345</name>
</gene>
<evidence type="ECO:0000313" key="1">
    <source>
        <dbReference type="EMBL" id="MDL2406059.1"/>
    </source>
</evidence>
<dbReference type="Proteomes" id="UP001172630">
    <property type="component" value="Unassembled WGS sequence"/>
</dbReference>
<reference evidence="1" key="1">
    <citation type="submission" date="2023-06" db="EMBL/GenBank/DDBJ databases">
        <title>Phylogenetic Diversity of Rhizobium strains.</title>
        <authorList>
            <person name="Moura F.T."/>
            <person name="Helene L.C.F."/>
            <person name="Hungria M."/>
        </authorList>
    </citation>
    <scope>NUCLEOTIDE SEQUENCE</scope>
    <source>
        <strain evidence="1">CCGE524</strain>
    </source>
</reference>
<keyword evidence="2" id="KW-1185">Reference proteome</keyword>
<dbReference type="RefSeq" id="WP_285879089.1">
    <property type="nucleotide sequence ID" value="NZ_JARFYN010000010.1"/>
</dbReference>
<proteinExistence type="predicted"/>
<sequence length="92" mass="10049">MASVEKMTIALTSEMAGFIRNAGDAGDYASTSEAIREAVAGNDLTLYLIADDRIDISKVLHGRRKTTRQTRVDAESAGRWALDCSQSKRSKK</sequence>
<evidence type="ECO:0000313" key="2">
    <source>
        <dbReference type="Proteomes" id="UP001172630"/>
    </source>
</evidence>
<dbReference type="SUPFAM" id="SSF47598">
    <property type="entry name" value="Ribbon-helix-helix"/>
    <property type="match status" value="1"/>
</dbReference>
<comment type="caution">
    <text evidence="1">The sequence shown here is derived from an EMBL/GenBank/DDBJ whole genome shotgun (WGS) entry which is preliminary data.</text>
</comment>
<dbReference type="EMBL" id="JARFYN010000010">
    <property type="protein sequence ID" value="MDL2406059.1"/>
    <property type="molecule type" value="Genomic_DNA"/>
</dbReference>
<accession>A0ABT7KBS0</accession>
<name>A0ABT7KBS0_9HYPH</name>
<protein>
    <submittedName>
        <fullName evidence="1">Type II toxin-antitoxin system ParD family antitoxin</fullName>
    </submittedName>
</protein>
<dbReference type="InterPro" id="IPR010985">
    <property type="entry name" value="Ribbon_hlx_hlx"/>
</dbReference>